<evidence type="ECO:0000313" key="3">
    <source>
        <dbReference type="EMBL" id="MBF9232204.1"/>
    </source>
</evidence>
<keyword evidence="2" id="KW-0472">Membrane</keyword>
<comment type="similarity">
    <text evidence="1 2">Belongs to the outer membrane factor (OMF) (TC 1.B.17) family.</text>
</comment>
<dbReference type="InterPro" id="IPR010131">
    <property type="entry name" value="MdtP/NodT-like"/>
</dbReference>
<dbReference type="PANTHER" id="PTHR30203:SF33">
    <property type="entry name" value="BLR4455 PROTEIN"/>
    <property type="match status" value="1"/>
</dbReference>
<organism evidence="3 4">
    <name type="scientific">Microvirga alba</name>
    <dbReference type="NCBI Taxonomy" id="2791025"/>
    <lineage>
        <taxon>Bacteria</taxon>
        <taxon>Pseudomonadati</taxon>
        <taxon>Pseudomonadota</taxon>
        <taxon>Alphaproteobacteria</taxon>
        <taxon>Hyphomicrobiales</taxon>
        <taxon>Methylobacteriaceae</taxon>
        <taxon>Microvirga</taxon>
    </lineage>
</organism>
<dbReference type="Pfam" id="PF02321">
    <property type="entry name" value="OEP"/>
    <property type="match status" value="2"/>
</dbReference>
<dbReference type="SUPFAM" id="SSF56954">
    <property type="entry name" value="Outer membrane efflux proteins (OEP)"/>
    <property type="match status" value="1"/>
</dbReference>
<keyword evidence="2" id="KW-1134">Transmembrane beta strand</keyword>
<dbReference type="Proteomes" id="UP000599312">
    <property type="component" value="Unassembled WGS sequence"/>
</dbReference>
<keyword evidence="2" id="KW-0812">Transmembrane</keyword>
<evidence type="ECO:0000313" key="4">
    <source>
        <dbReference type="Proteomes" id="UP000599312"/>
    </source>
</evidence>
<gene>
    <name evidence="3" type="ORF">I2H38_02305</name>
</gene>
<dbReference type="NCBIfam" id="TIGR01845">
    <property type="entry name" value="outer_NodT"/>
    <property type="match status" value="1"/>
</dbReference>
<comment type="caution">
    <text evidence="3">The sequence shown here is derived from an EMBL/GenBank/DDBJ whole genome shotgun (WGS) entry which is preliminary data.</text>
</comment>
<name>A0A931FLK2_9HYPH</name>
<keyword evidence="4" id="KW-1185">Reference proteome</keyword>
<dbReference type="EMBL" id="JADQDO010000001">
    <property type="protein sequence ID" value="MBF9232204.1"/>
    <property type="molecule type" value="Genomic_DNA"/>
</dbReference>
<evidence type="ECO:0000256" key="2">
    <source>
        <dbReference type="RuleBase" id="RU362097"/>
    </source>
</evidence>
<dbReference type="PANTHER" id="PTHR30203">
    <property type="entry name" value="OUTER MEMBRANE CATION EFFLUX PROTEIN"/>
    <property type="match status" value="1"/>
</dbReference>
<dbReference type="InterPro" id="IPR003423">
    <property type="entry name" value="OMP_efflux"/>
</dbReference>
<sequence>MLSGCLVGSEHPDPALDVPAKYSAARGDPEAALPVFGWWRGFRSSELSALMEEAQNANLDIAVAVAQILQADAQVRIAGAPLFPSIGFAGDAEEMRQSVAVRGSRTVGSTISPVSSVYNVAINASYTLDFWGKNQSATLAATETAVASRYNRDVVALTTASTVANTYFQVLAAQDSLRIARQNVASAERILDLVKQQFNAGTTSQLEVSQQESLVGIQRATIPPLEITLRQNTVALGVLLGLPPERFKLKGGSLSGLAIPRVTPGLPSELLVRRPDVRQAEVQLASSNFSVESARAAFFPTIQLTGLGGFQSSALKTLFTPGAWYYTLAANLTQPIFDGFLLQGQLDQARGVQLQFLQSYRKAVISAFSDVEKALIAIEQTSIQERLQQEVVRASRQAFALSEAQLRAGTVNLITTLQTQQTLFTAESTLVQVKLARLQAIISLYQALGGGWPERAGPNLRS</sequence>
<dbReference type="AlphaFoldDB" id="A0A931FLK2"/>
<comment type="subcellular location">
    <subcellularLocation>
        <location evidence="2">Cell membrane</location>
        <topology evidence="2">Lipid-anchor</topology>
    </subcellularLocation>
</comment>
<reference evidence="3" key="1">
    <citation type="submission" date="2020-11" db="EMBL/GenBank/DDBJ databases">
        <authorList>
            <person name="Kim M.K."/>
        </authorList>
    </citation>
    <scope>NUCLEOTIDE SEQUENCE</scope>
    <source>
        <strain evidence="3">BT350</strain>
    </source>
</reference>
<accession>A0A931FLK2</accession>
<keyword evidence="2" id="KW-0564">Palmitate</keyword>
<keyword evidence="2" id="KW-0449">Lipoprotein</keyword>
<evidence type="ECO:0000256" key="1">
    <source>
        <dbReference type="ARBA" id="ARBA00007613"/>
    </source>
</evidence>
<proteinExistence type="inferred from homology"/>
<dbReference type="GO" id="GO:0015562">
    <property type="term" value="F:efflux transmembrane transporter activity"/>
    <property type="evidence" value="ECO:0007669"/>
    <property type="project" value="InterPro"/>
</dbReference>
<dbReference type="Gene3D" id="1.20.1600.10">
    <property type="entry name" value="Outer membrane efflux proteins (OEP)"/>
    <property type="match status" value="1"/>
</dbReference>
<protein>
    <submittedName>
        <fullName evidence="3">Efflux transporter outer membrane subunit</fullName>
    </submittedName>
</protein>
<dbReference type="GO" id="GO:0005886">
    <property type="term" value="C:plasma membrane"/>
    <property type="evidence" value="ECO:0007669"/>
    <property type="project" value="UniProtKB-SubCell"/>
</dbReference>
<dbReference type="Gene3D" id="2.20.200.10">
    <property type="entry name" value="Outer membrane efflux proteins (OEP)"/>
    <property type="match status" value="1"/>
</dbReference>